<dbReference type="InterPro" id="IPR037066">
    <property type="entry name" value="Plug_dom_sf"/>
</dbReference>
<evidence type="ECO:0000256" key="7">
    <source>
        <dbReference type="ARBA" id="ARBA00023077"/>
    </source>
</evidence>
<reference evidence="14 15" key="1">
    <citation type="submission" date="2020-08" db="EMBL/GenBank/DDBJ databases">
        <title>Genomic Encyclopedia of Type Strains, Phase IV (KMG-IV): sequencing the most valuable type-strain genomes for metagenomic binning, comparative biology and taxonomic classification.</title>
        <authorList>
            <person name="Goeker M."/>
        </authorList>
    </citation>
    <scope>NUCLEOTIDE SEQUENCE [LARGE SCALE GENOMIC DNA]</scope>
    <source>
        <strain evidence="14 15">DSM 25079</strain>
    </source>
</reference>
<dbReference type="EMBL" id="JACIJC010000001">
    <property type="protein sequence ID" value="MBB5685017.1"/>
    <property type="molecule type" value="Genomic_DNA"/>
</dbReference>
<dbReference type="Gene3D" id="2.170.130.10">
    <property type="entry name" value="TonB-dependent receptor, plug domain"/>
    <property type="match status" value="1"/>
</dbReference>
<evidence type="ECO:0000256" key="1">
    <source>
        <dbReference type="ARBA" id="ARBA00004571"/>
    </source>
</evidence>
<dbReference type="SMART" id="SM00965">
    <property type="entry name" value="STN"/>
    <property type="match status" value="1"/>
</dbReference>
<protein>
    <submittedName>
        <fullName evidence="14">Outer membrane receptor protein involved in Fe transport</fullName>
    </submittedName>
</protein>
<dbReference type="GO" id="GO:0009279">
    <property type="term" value="C:cell outer membrane"/>
    <property type="evidence" value="ECO:0007669"/>
    <property type="project" value="UniProtKB-SubCell"/>
</dbReference>
<evidence type="ECO:0000256" key="5">
    <source>
        <dbReference type="ARBA" id="ARBA00022692"/>
    </source>
</evidence>
<dbReference type="InterPro" id="IPR036942">
    <property type="entry name" value="Beta-barrel_TonB_sf"/>
</dbReference>
<keyword evidence="9 10" id="KW-0998">Cell outer membrane</keyword>
<dbReference type="CDD" id="cd01347">
    <property type="entry name" value="ligand_gated_channel"/>
    <property type="match status" value="1"/>
</dbReference>
<keyword evidence="7 11" id="KW-0798">TonB box</keyword>
<accession>A0A7W9AGD4</accession>
<keyword evidence="2 10" id="KW-0813">Transport</keyword>
<evidence type="ECO:0000256" key="12">
    <source>
        <dbReference type="SAM" id="MobiDB-lite"/>
    </source>
</evidence>
<evidence type="ECO:0000256" key="6">
    <source>
        <dbReference type="ARBA" id="ARBA00023004"/>
    </source>
</evidence>
<evidence type="ECO:0000256" key="8">
    <source>
        <dbReference type="ARBA" id="ARBA00023136"/>
    </source>
</evidence>
<evidence type="ECO:0000313" key="14">
    <source>
        <dbReference type="EMBL" id="MBB5685017.1"/>
    </source>
</evidence>
<evidence type="ECO:0000256" key="9">
    <source>
        <dbReference type="ARBA" id="ARBA00023237"/>
    </source>
</evidence>
<gene>
    <name evidence="14" type="ORF">FHS49_001008</name>
</gene>
<dbReference type="InterPro" id="IPR011662">
    <property type="entry name" value="Secretin/TonB_short_N"/>
</dbReference>
<feature type="region of interest" description="Disordered" evidence="12">
    <location>
        <begin position="105"/>
        <end position="130"/>
    </location>
</feature>
<dbReference type="Gene3D" id="3.55.50.30">
    <property type="match status" value="1"/>
</dbReference>
<evidence type="ECO:0000256" key="11">
    <source>
        <dbReference type="RuleBase" id="RU003357"/>
    </source>
</evidence>
<evidence type="ECO:0000256" key="2">
    <source>
        <dbReference type="ARBA" id="ARBA00022448"/>
    </source>
</evidence>
<evidence type="ECO:0000259" key="13">
    <source>
        <dbReference type="SMART" id="SM00965"/>
    </source>
</evidence>
<dbReference type="SUPFAM" id="SSF56935">
    <property type="entry name" value="Porins"/>
    <property type="match status" value="1"/>
</dbReference>
<dbReference type="Proteomes" id="UP000549617">
    <property type="component" value="Unassembled WGS sequence"/>
</dbReference>
<feature type="domain" description="Secretin/TonB short N-terminal" evidence="13">
    <location>
        <begin position="49"/>
        <end position="100"/>
    </location>
</feature>
<organism evidence="14 15">
    <name type="scientific">Sphingobium boeckii</name>
    <dbReference type="NCBI Taxonomy" id="1082345"/>
    <lineage>
        <taxon>Bacteria</taxon>
        <taxon>Pseudomonadati</taxon>
        <taxon>Pseudomonadota</taxon>
        <taxon>Alphaproteobacteria</taxon>
        <taxon>Sphingomonadales</taxon>
        <taxon>Sphingomonadaceae</taxon>
        <taxon>Sphingobium</taxon>
    </lineage>
</organism>
<evidence type="ECO:0000256" key="10">
    <source>
        <dbReference type="PROSITE-ProRule" id="PRU01360"/>
    </source>
</evidence>
<keyword evidence="4" id="KW-0410">Iron transport</keyword>
<dbReference type="Pfam" id="PF07660">
    <property type="entry name" value="STN"/>
    <property type="match status" value="1"/>
</dbReference>
<keyword evidence="6" id="KW-0408">Iron</keyword>
<name>A0A7W9AGD4_9SPHN</name>
<sequence>MRWFAAGLLAAGTMASPPELRAAREQTLFGIEAGSLDAALKDYMRITGRQILYPTALVSGLSAPGVAGVMDPDRALAQLLAGKPITAVHRGRNIYVLVADRSRARPASPPRAKTSRKRPKEIAQPGPQSTEAEVALSTIVVTGSHIRGGANGTSEVITLTATDMERAGVGTVAEAIATLPQNFGGTANEDTTVTGADRTTNNLALASSVNLRGLGADATLTLVNGRRVAGSGGSGDFADLSSIPAAAVQRIEVLADGASALYGSDAIGGVVNVILKRDFEGLESRFRLGSVTTGKSRDVQLGQVGGLHWGSGHALLAYEYQERGALRASDRRYTRSADLRPLGGHDYRLYFSNPGTILLIDPATGGFAPAFAIPSGQNGIGLTAADLIPGPSLSNQRNNTDLLPRQRRHAGYFNIEQEAADALQIYGEARYSHRVFDYRAQGTPALLAVTPSNPYFVSADGSPLTRIAYSFDKDLGPTLVRGRAEALSLTGGTIVRPGGDWQIDAYATYARQIDVSRNSNIANQASYFEALGFTPDDPATAFSTSRDGFFNPFADGAVNSRAMTDFIANGFLDERLRNSLVMGNVIADGSLFTLPGGAVKLAIGAQARGEHFSYGGESRFYTVAPRPIAPQDYDRSIRSAFAELAIPIFGAGNRTAGFERLTLSAAVRHEHYSDFGSTTNPKFGAVWEPIPGLTLRGSYGTSFRAPALTELGARFTVSGTQLPNVGGGTLQALIMSGGNTALKPETARSLNFGMRIAPPNWGGFSTEISYFDTRFRDRIAQPVTEQILQALTNPVFSPFVTFVNPVSSVADRQRVEALLAEPGAVASVLLPVENYRAIIDSRYVNTATVWVRGMDVSVSNTLRLGGDSLALSANASLLFDYRDRVTPTSVVVERVGTLGNPVDLRARASAHWTHGDFGAGVTVNYVGRYTDTISVPARPISDWAGFDLQLRYEPQTPSGWRDGLSVALNVQNVFDRDPPFVDRNRGYAYDAANADVLGRFASLQVKKRW</sequence>
<keyword evidence="15" id="KW-1185">Reference proteome</keyword>
<keyword evidence="14" id="KW-0675">Receptor</keyword>
<dbReference type="PROSITE" id="PS52016">
    <property type="entry name" value="TONB_DEPENDENT_REC_3"/>
    <property type="match status" value="1"/>
</dbReference>
<keyword evidence="3 10" id="KW-1134">Transmembrane beta strand</keyword>
<dbReference type="Pfam" id="PF00593">
    <property type="entry name" value="TonB_dep_Rec_b-barrel"/>
    <property type="match status" value="1"/>
</dbReference>
<comment type="caution">
    <text evidence="14">The sequence shown here is derived from an EMBL/GenBank/DDBJ whole genome shotgun (WGS) entry which is preliminary data.</text>
</comment>
<keyword evidence="8 10" id="KW-0472">Membrane</keyword>
<evidence type="ECO:0000256" key="3">
    <source>
        <dbReference type="ARBA" id="ARBA00022452"/>
    </source>
</evidence>
<dbReference type="Pfam" id="PF07715">
    <property type="entry name" value="Plug"/>
    <property type="match status" value="1"/>
</dbReference>
<dbReference type="RefSeq" id="WP_184015823.1">
    <property type="nucleotide sequence ID" value="NZ_JACIJC010000001.1"/>
</dbReference>
<dbReference type="InterPro" id="IPR000531">
    <property type="entry name" value="Beta-barrel_TonB"/>
</dbReference>
<keyword evidence="4" id="KW-0406">Ion transport</keyword>
<dbReference type="PANTHER" id="PTHR47234">
    <property type="match status" value="1"/>
</dbReference>
<evidence type="ECO:0000313" key="15">
    <source>
        <dbReference type="Proteomes" id="UP000549617"/>
    </source>
</evidence>
<comment type="similarity">
    <text evidence="10 11">Belongs to the TonB-dependent receptor family.</text>
</comment>
<keyword evidence="5 10" id="KW-0812">Transmembrane</keyword>
<dbReference type="InterPro" id="IPR039426">
    <property type="entry name" value="TonB-dep_rcpt-like"/>
</dbReference>
<dbReference type="PANTHER" id="PTHR47234:SF1">
    <property type="entry name" value="TONB-DEPENDENT RECEPTOR"/>
    <property type="match status" value="1"/>
</dbReference>
<dbReference type="InterPro" id="IPR012910">
    <property type="entry name" value="Plug_dom"/>
</dbReference>
<dbReference type="GO" id="GO:0006826">
    <property type="term" value="P:iron ion transport"/>
    <property type="evidence" value="ECO:0007669"/>
    <property type="project" value="UniProtKB-KW"/>
</dbReference>
<proteinExistence type="inferred from homology"/>
<dbReference type="Gene3D" id="2.40.170.20">
    <property type="entry name" value="TonB-dependent receptor, beta-barrel domain"/>
    <property type="match status" value="1"/>
</dbReference>
<evidence type="ECO:0000256" key="4">
    <source>
        <dbReference type="ARBA" id="ARBA00022496"/>
    </source>
</evidence>
<comment type="subcellular location">
    <subcellularLocation>
        <location evidence="1 10">Cell outer membrane</location>
        <topology evidence="1 10">Multi-pass membrane protein</topology>
    </subcellularLocation>
</comment>
<dbReference type="AlphaFoldDB" id="A0A7W9AGD4"/>